<dbReference type="InterPro" id="IPR029033">
    <property type="entry name" value="His_PPase_superfam"/>
</dbReference>
<proteinExistence type="predicted"/>
<dbReference type="RefSeq" id="WP_014330066.1">
    <property type="nucleotide sequence ID" value="NZ_JBGBZV010000002.1"/>
</dbReference>
<evidence type="ECO:0000313" key="1">
    <source>
        <dbReference type="EMBL" id="PDT48143.1"/>
    </source>
</evidence>
<dbReference type="Gene3D" id="3.40.50.1240">
    <property type="entry name" value="Phosphoglycerate mutase-like"/>
    <property type="match status" value="1"/>
</dbReference>
<dbReference type="Proteomes" id="UP000220353">
    <property type="component" value="Unassembled WGS sequence"/>
</dbReference>
<sequence length="181" mass="19456">MPDDASPPIRRLMLLRHAKSAWPEGVADHRRPLAGRGRKAAPAIGTFMARRGLIPDLALVSTARRAQETWELVAEALPHKVAARDAVGIYEVAARAIIDVIRKVEPSVEKLLLVGHNPGMAELALLLAGGGDAVALERLKEKFPTAGLAVVDFTIEQWSEIAPGAGRLVQFVTPRLLNDGS</sequence>
<protein>
    <submittedName>
        <fullName evidence="1">Histidine phosphatase family protein</fullName>
    </submittedName>
</protein>
<accession>A0A2A6LZW1</accession>
<gene>
    <name evidence="1" type="ORF">CO661_09725</name>
</gene>
<reference evidence="1 2" key="1">
    <citation type="submission" date="2017-09" db="EMBL/GenBank/DDBJ databases">
        <title>Comparative genomics of rhizobia isolated from Phaseolus vulgaris in China.</title>
        <authorList>
            <person name="Tong W."/>
        </authorList>
    </citation>
    <scope>NUCLEOTIDE SEQUENCE [LARGE SCALE GENOMIC DNA]</scope>
    <source>
        <strain evidence="1 2">PCH1</strain>
    </source>
</reference>
<organism evidence="1 2">
    <name type="scientific">Rhizobium fredii</name>
    <name type="common">Sinorhizobium fredii</name>
    <dbReference type="NCBI Taxonomy" id="380"/>
    <lineage>
        <taxon>Bacteria</taxon>
        <taxon>Pseudomonadati</taxon>
        <taxon>Pseudomonadota</taxon>
        <taxon>Alphaproteobacteria</taxon>
        <taxon>Hyphomicrobiales</taxon>
        <taxon>Rhizobiaceae</taxon>
        <taxon>Sinorhizobium/Ensifer group</taxon>
        <taxon>Sinorhizobium</taxon>
    </lineage>
</organism>
<dbReference type="PANTHER" id="PTHR47623:SF1">
    <property type="entry name" value="OS09G0287300 PROTEIN"/>
    <property type="match status" value="1"/>
</dbReference>
<evidence type="ECO:0000313" key="2">
    <source>
        <dbReference type="Proteomes" id="UP000220353"/>
    </source>
</evidence>
<dbReference type="InterPro" id="IPR013078">
    <property type="entry name" value="His_Pase_superF_clade-1"/>
</dbReference>
<dbReference type="SUPFAM" id="SSF53254">
    <property type="entry name" value="Phosphoglycerate mutase-like"/>
    <property type="match status" value="1"/>
</dbReference>
<name>A0A2A6LZW1_RHIFR</name>
<dbReference type="EMBL" id="NWTC01000006">
    <property type="protein sequence ID" value="PDT48143.1"/>
    <property type="molecule type" value="Genomic_DNA"/>
</dbReference>
<dbReference type="SMART" id="SM00855">
    <property type="entry name" value="PGAM"/>
    <property type="match status" value="1"/>
</dbReference>
<dbReference type="PANTHER" id="PTHR47623">
    <property type="entry name" value="OS09G0287300 PROTEIN"/>
    <property type="match status" value="1"/>
</dbReference>
<comment type="caution">
    <text evidence="1">The sequence shown here is derived from an EMBL/GenBank/DDBJ whole genome shotgun (WGS) entry which is preliminary data.</text>
</comment>
<dbReference type="Pfam" id="PF00300">
    <property type="entry name" value="His_Phos_1"/>
    <property type="match status" value="1"/>
</dbReference>
<dbReference type="CDD" id="cd07067">
    <property type="entry name" value="HP_PGM_like"/>
    <property type="match status" value="1"/>
</dbReference>
<dbReference type="AlphaFoldDB" id="A0A2A6LZW1"/>